<name>A0AAV0VUU4_9HEMI</name>
<reference evidence="1 2" key="1">
    <citation type="submission" date="2023-01" db="EMBL/GenBank/DDBJ databases">
        <authorList>
            <person name="Whitehead M."/>
        </authorList>
    </citation>
    <scope>NUCLEOTIDE SEQUENCE [LARGE SCALE GENOMIC DNA]</scope>
</reference>
<proteinExistence type="predicted"/>
<evidence type="ECO:0000313" key="1">
    <source>
        <dbReference type="EMBL" id="CAI6347380.1"/>
    </source>
</evidence>
<dbReference type="Proteomes" id="UP001160148">
    <property type="component" value="Unassembled WGS sequence"/>
</dbReference>
<comment type="caution">
    <text evidence="1">The sequence shown here is derived from an EMBL/GenBank/DDBJ whole genome shotgun (WGS) entry which is preliminary data.</text>
</comment>
<accession>A0AAV0VUU4</accession>
<dbReference type="EMBL" id="CARXXK010000001">
    <property type="protein sequence ID" value="CAI6347380.1"/>
    <property type="molecule type" value="Genomic_DNA"/>
</dbReference>
<organism evidence="1 2">
    <name type="scientific">Macrosiphum euphorbiae</name>
    <name type="common">potato aphid</name>
    <dbReference type="NCBI Taxonomy" id="13131"/>
    <lineage>
        <taxon>Eukaryota</taxon>
        <taxon>Metazoa</taxon>
        <taxon>Ecdysozoa</taxon>
        <taxon>Arthropoda</taxon>
        <taxon>Hexapoda</taxon>
        <taxon>Insecta</taxon>
        <taxon>Pterygota</taxon>
        <taxon>Neoptera</taxon>
        <taxon>Paraneoptera</taxon>
        <taxon>Hemiptera</taxon>
        <taxon>Sternorrhyncha</taxon>
        <taxon>Aphidomorpha</taxon>
        <taxon>Aphidoidea</taxon>
        <taxon>Aphididae</taxon>
        <taxon>Macrosiphini</taxon>
        <taxon>Macrosiphum</taxon>
    </lineage>
</organism>
<protein>
    <submittedName>
        <fullName evidence="1">Uncharacterized protein</fullName>
    </submittedName>
</protein>
<dbReference type="AlphaFoldDB" id="A0AAV0VUU4"/>
<gene>
    <name evidence="1" type="ORF">MEUPH1_LOCUS4174</name>
</gene>
<keyword evidence="2" id="KW-1185">Reference proteome</keyword>
<evidence type="ECO:0000313" key="2">
    <source>
        <dbReference type="Proteomes" id="UP001160148"/>
    </source>
</evidence>
<sequence length="93" mass="10785">MLCGLCTHCTRVLQIYIVDEQKKIQAELISLWSYWWFPVLQGSLCCGLRLDMRLSAGTYLQHDILLMHDLAMLNGDEWEACFCKVLFPLITNC</sequence>